<dbReference type="SUPFAM" id="SSF53697">
    <property type="entry name" value="SIS domain"/>
    <property type="match status" value="1"/>
</dbReference>
<dbReference type="PANTHER" id="PTHR10937:SF8">
    <property type="entry name" value="AMINOTRANSFERASE-RELATED"/>
    <property type="match status" value="1"/>
</dbReference>
<reference evidence="3 4" key="1">
    <citation type="submission" date="2018-10" db="EMBL/GenBank/DDBJ databases">
        <title>Genomic Encyclopedia of Archaeal and Bacterial Type Strains, Phase II (KMG-II): from individual species to whole genera.</title>
        <authorList>
            <person name="Goeker M."/>
        </authorList>
    </citation>
    <scope>NUCLEOTIDE SEQUENCE [LARGE SCALE GENOMIC DNA]</scope>
    <source>
        <strain evidence="3 4">DSM 14954</strain>
    </source>
</reference>
<sequence>MRREMAEQPEVLARLLSSRIPVDVQRPAGVIIVARGSSDHAAVYGRYLLELATRRPVALAAPSLFTRYGAQTDASGWLVVGVSQSGRTPEIVDVVERLRATGGRAIAITNDEGSPLAEAAETVIGLGAGTEQAVPATKTFSAQMAAFAALAAALGDVPWAEGDLARVPDAVAGVLADGDGIATLAERWAEIHQLVVTARGWLFSAALETALKVRETALVSAQGFSVADFLHGPIAAVDPGAPVLALRADGPAAADVDEAVAALTERGADLQLLPPVDGLPEALAPIAASVRGQQLALELALRKGLDPDAPRGLNKVTITR</sequence>
<evidence type="ECO:0000313" key="4">
    <source>
        <dbReference type="Proteomes" id="UP000278962"/>
    </source>
</evidence>
<evidence type="ECO:0000256" key="1">
    <source>
        <dbReference type="ARBA" id="ARBA00022737"/>
    </source>
</evidence>
<dbReference type="Proteomes" id="UP000278962">
    <property type="component" value="Unassembled WGS sequence"/>
</dbReference>
<name>A0A660LES5_9ACTN</name>
<feature type="domain" description="SIS" evidence="2">
    <location>
        <begin position="20"/>
        <end position="160"/>
    </location>
</feature>
<gene>
    <name evidence="3" type="ORF">C8N24_2136</name>
</gene>
<dbReference type="EMBL" id="RBIL01000001">
    <property type="protein sequence ID" value="RKQ92293.1"/>
    <property type="molecule type" value="Genomic_DNA"/>
</dbReference>
<dbReference type="CDD" id="cd05008">
    <property type="entry name" value="SIS_GlmS_GlmD_1"/>
    <property type="match status" value="1"/>
</dbReference>
<keyword evidence="4" id="KW-1185">Reference proteome</keyword>
<dbReference type="Pfam" id="PF01380">
    <property type="entry name" value="SIS"/>
    <property type="match status" value="2"/>
</dbReference>
<dbReference type="OrthoDB" id="9761808at2"/>
<dbReference type="GO" id="GO:1901135">
    <property type="term" value="P:carbohydrate derivative metabolic process"/>
    <property type="evidence" value="ECO:0007669"/>
    <property type="project" value="InterPro"/>
</dbReference>
<dbReference type="PANTHER" id="PTHR10937">
    <property type="entry name" value="GLUCOSAMINE--FRUCTOSE-6-PHOSPHATE AMINOTRANSFERASE, ISOMERIZING"/>
    <property type="match status" value="1"/>
</dbReference>
<dbReference type="CDD" id="cd05009">
    <property type="entry name" value="SIS_GlmS_GlmD_2"/>
    <property type="match status" value="1"/>
</dbReference>
<evidence type="ECO:0000259" key="2">
    <source>
        <dbReference type="PROSITE" id="PS51464"/>
    </source>
</evidence>
<dbReference type="InterPro" id="IPR001347">
    <property type="entry name" value="SIS_dom"/>
</dbReference>
<dbReference type="InterPro" id="IPR046348">
    <property type="entry name" value="SIS_dom_sf"/>
</dbReference>
<dbReference type="PROSITE" id="PS51464">
    <property type="entry name" value="SIS"/>
    <property type="match status" value="2"/>
</dbReference>
<proteinExistence type="predicted"/>
<feature type="domain" description="SIS" evidence="2">
    <location>
        <begin position="184"/>
        <end position="310"/>
    </location>
</feature>
<dbReference type="InterPro" id="IPR035490">
    <property type="entry name" value="GlmS/FrlB_SIS"/>
</dbReference>
<dbReference type="InterPro" id="IPR035466">
    <property type="entry name" value="GlmS/AgaS_SIS"/>
</dbReference>
<evidence type="ECO:0000313" key="3">
    <source>
        <dbReference type="EMBL" id="RKQ92293.1"/>
    </source>
</evidence>
<comment type="caution">
    <text evidence="3">The sequence shown here is derived from an EMBL/GenBank/DDBJ whole genome shotgun (WGS) entry which is preliminary data.</text>
</comment>
<dbReference type="AlphaFoldDB" id="A0A660LES5"/>
<organism evidence="3 4">
    <name type="scientific">Solirubrobacter pauli</name>
    <dbReference type="NCBI Taxonomy" id="166793"/>
    <lineage>
        <taxon>Bacteria</taxon>
        <taxon>Bacillati</taxon>
        <taxon>Actinomycetota</taxon>
        <taxon>Thermoleophilia</taxon>
        <taxon>Solirubrobacterales</taxon>
        <taxon>Solirubrobacteraceae</taxon>
        <taxon>Solirubrobacter</taxon>
    </lineage>
</organism>
<dbReference type="Gene3D" id="3.40.50.10490">
    <property type="entry name" value="Glucose-6-phosphate isomerase like protein, domain 1"/>
    <property type="match status" value="2"/>
</dbReference>
<protein>
    <submittedName>
        <fullName evidence="3">Glutamine--fructose-6-phosphate transaminase</fullName>
    </submittedName>
</protein>
<keyword evidence="1" id="KW-0677">Repeat</keyword>
<dbReference type="GO" id="GO:0097367">
    <property type="term" value="F:carbohydrate derivative binding"/>
    <property type="evidence" value="ECO:0007669"/>
    <property type="project" value="InterPro"/>
</dbReference>
<accession>A0A660LES5</accession>